<accession>A0AAU8M2K9</accession>
<reference evidence="1" key="2">
    <citation type="submission" date="2024-07" db="EMBL/GenBank/DDBJ databases">
        <title>A complete genome sequence for Pseudomonas syringae USA007.</title>
        <authorList>
            <person name="Baltrus D.A."/>
        </authorList>
    </citation>
    <scope>NUCLEOTIDE SEQUENCE</scope>
    <source>
        <strain evidence="1">USA007</strain>
    </source>
</reference>
<dbReference type="AlphaFoldDB" id="A0AAU8M2K9"/>
<name>A0AAU8M2K9_PSESX</name>
<reference evidence="1" key="1">
    <citation type="journal article" date="2014" name="Genome Announc.">
        <title>Draft Genome Sequences of a Phylogenetically Diverse Suite of Pseudomonas syringae Strains from Multiple Source Populations.</title>
        <authorList>
            <person name="Baltrus D.A."/>
            <person name="Yourstone S."/>
            <person name="Lind A."/>
            <person name="Guilbaud C."/>
            <person name="Sands D.C."/>
            <person name="Jones C.D."/>
            <person name="Morris C.E."/>
            <person name="Dangl J.L."/>
        </authorList>
    </citation>
    <scope>NUCLEOTIDE SEQUENCE</scope>
    <source>
        <strain evidence="1">USA007</strain>
    </source>
</reference>
<dbReference type="RefSeq" id="WP_152531937.1">
    <property type="nucleotide sequence ID" value="NZ_CP159278.1"/>
</dbReference>
<dbReference type="EMBL" id="CP159278">
    <property type="protein sequence ID" value="XCN75634.1"/>
    <property type="molecule type" value="Genomic_DNA"/>
</dbReference>
<proteinExistence type="predicted"/>
<sequence>MLVLIDWSGVVHALTISETDQGAHGAFFIAWLFTQKPVTRKSVEITPMTMLRGTRIVTGPEAAILRETENRFRSYLHRSGR</sequence>
<gene>
    <name evidence="1" type="ORF">N027_14105</name>
</gene>
<evidence type="ECO:0000313" key="1">
    <source>
        <dbReference type="EMBL" id="XCN75634.1"/>
    </source>
</evidence>
<organism evidence="1">
    <name type="scientific">Pseudomonas syringae USA007</name>
    <dbReference type="NCBI Taxonomy" id="1357288"/>
    <lineage>
        <taxon>Bacteria</taxon>
        <taxon>Pseudomonadati</taxon>
        <taxon>Pseudomonadota</taxon>
        <taxon>Gammaproteobacteria</taxon>
        <taxon>Pseudomonadales</taxon>
        <taxon>Pseudomonadaceae</taxon>
        <taxon>Pseudomonas</taxon>
        <taxon>Pseudomonas syringae</taxon>
    </lineage>
</organism>
<protein>
    <submittedName>
        <fullName evidence="1">Uncharacterized protein</fullName>
    </submittedName>
</protein>